<evidence type="ECO:0000256" key="2">
    <source>
        <dbReference type="ARBA" id="ARBA00010637"/>
    </source>
</evidence>
<dbReference type="InterPro" id="IPR023229">
    <property type="entry name" value="T2SS_M_periplasmic_sf"/>
</dbReference>
<reference evidence="12 14" key="1">
    <citation type="submission" date="2015-09" db="EMBL/GenBank/DDBJ databases">
        <title>Draft Genome Sequence of Pseudoalteromonas lipolytica UCD-48B.</title>
        <authorList>
            <person name="Krusor M."/>
            <person name="Coil D.A."/>
            <person name="Lang J.M."/>
            <person name="Eisen J.A."/>
            <person name="Alexiev A."/>
        </authorList>
    </citation>
    <scope>NUCLEOTIDE SEQUENCE [LARGE SCALE GENOMIC DNA]</scope>
    <source>
        <strain evidence="12 14">UCD-48B</strain>
    </source>
</reference>
<evidence type="ECO:0000313" key="14">
    <source>
        <dbReference type="Proteomes" id="UP000050378"/>
    </source>
</evidence>
<dbReference type="EMBL" id="LJTC01000020">
    <property type="protein sequence ID" value="KPM76883.1"/>
    <property type="molecule type" value="Genomic_DNA"/>
</dbReference>
<evidence type="ECO:0000256" key="10">
    <source>
        <dbReference type="PIRNR" id="PIRNR006291"/>
    </source>
</evidence>
<dbReference type="InterPro" id="IPR007690">
    <property type="entry name" value="T2SS_GspM"/>
</dbReference>
<evidence type="ECO:0000256" key="1">
    <source>
        <dbReference type="ARBA" id="ARBA00004377"/>
    </source>
</evidence>
<keyword evidence="5 10" id="KW-0997">Cell inner membrane</keyword>
<keyword evidence="7 10" id="KW-0653">Protein transport</keyword>
<evidence type="ECO:0000256" key="11">
    <source>
        <dbReference type="SAM" id="Phobius"/>
    </source>
</evidence>
<evidence type="ECO:0000313" key="13">
    <source>
        <dbReference type="EMBL" id="MEJ6498517.1"/>
    </source>
</evidence>
<dbReference type="Pfam" id="PF04612">
    <property type="entry name" value="T2SSM"/>
    <property type="match status" value="1"/>
</dbReference>
<evidence type="ECO:0000256" key="8">
    <source>
        <dbReference type="ARBA" id="ARBA00022989"/>
    </source>
</evidence>
<dbReference type="PATRIC" id="fig|570156.3.peg.2020"/>
<dbReference type="RefSeq" id="WP_054554848.1">
    <property type="nucleotide sequence ID" value="NZ_JAQPZS010000034.1"/>
</dbReference>
<dbReference type="PIRSF" id="PIRSF006291">
    <property type="entry name" value="GspM"/>
    <property type="match status" value="1"/>
</dbReference>
<dbReference type="EMBL" id="JAQPZS010000034">
    <property type="protein sequence ID" value="MEJ6498517.1"/>
    <property type="molecule type" value="Genomic_DNA"/>
</dbReference>
<protein>
    <recommendedName>
        <fullName evidence="10">Type II secretion system protein M</fullName>
        <shortName evidence="10">T2SS protein M</shortName>
    </recommendedName>
    <alternativeName>
        <fullName evidence="10">General secretion pathway protein M</fullName>
    </alternativeName>
</protein>
<evidence type="ECO:0000256" key="4">
    <source>
        <dbReference type="ARBA" id="ARBA00022475"/>
    </source>
</evidence>
<comment type="subcellular location">
    <subcellularLocation>
        <location evidence="1">Cell inner membrane</location>
        <topology evidence="1">Single-pass membrane protein</topology>
    </subcellularLocation>
</comment>
<gene>
    <name evidence="12" type="ORF">AOG27_20480</name>
    <name evidence="13" type="ORF">PQI24_21035</name>
</gene>
<evidence type="ECO:0000256" key="5">
    <source>
        <dbReference type="ARBA" id="ARBA00022519"/>
    </source>
</evidence>
<dbReference type="GO" id="GO:0015627">
    <property type="term" value="C:type II protein secretion system complex"/>
    <property type="evidence" value="ECO:0007669"/>
    <property type="project" value="InterPro"/>
</dbReference>
<dbReference type="OrthoDB" id="6624834at2"/>
<comment type="similarity">
    <text evidence="2 10">Belongs to the GSP M family.</text>
</comment>
<dbReference type="AlphaFoldDB" id="A0A0P7DRZ7"/>
<reference evidence="13 15" key="2">
    <citation type="submission" date="2023-01" db="EMBL/GenBank/DDBJ databases">
        <title>Trichodesmium-associated heterotrophic epibiont bacteria.</title>
        <authorList>
            <person name="Cleveland C.S."/>
            <person name="Webb E.A."/>
        </authorList>
    </citation>
    <scope>NUCLEOTIDE SEQUENCE [LARGE SCALE GENOMIC DNA]</scope>
    <source>
        <strain evidence="13 15">USCH2</strain>
    </source>
</reference>
<dbReference type="STRING" id="570156.AOG27_20480"/>
<evidence type="ECO:0000256" key="7">
    <source>
        <dbReference type="ARBA" id="ARBA00022927"/>
    </source>
</evidence>
<keyword evidence="9 10" id="KW-0472">Membrane</keyword>
<proteinExistence type="inferred from homology"/>
<evidence type="ECO:0000313" key="12">
    <source>
        <dbReference type="EMBL" id="KPM76883.1"/>
    </source>
</evidence>
<dbReference type="SUPFAM" id="SSF103054">
    <property type="entry name" value="General secretion pathway protein M, EpsM"/>
    <property type="match status" value="1"/>
</dbReference>
<evidence type="ECO:0000256" key="3">
    <source>
        <dbReference type="ARBA" id="ARBA00022448"/>
    </source>
</evidence>
<dbReference type="GO" id="GO:0015628">
    <property type="term" value="P:protein secretion by the type II secretion system"/>
    <property type="evidence" value="ECO:0007669"/>
    <property type="project" value="InterPro"/>
</dbReference>
<keyword evidence="3 10" id="KW-0813">Transport</keyword>
<dbReference type="GO" id="GO:0005886">
    <property type="term" value="C:plasma membrane"/>
    <property type="evidence" value="ECO:0007669"/>
    <property type="project" value="UniProtKB-SubCell"/>
</dbReference>
<organism evidence="12 14">
    <name type="scientific">Pseudoalteromonas lipolytica</name>
    <dbReference type="NCBI Taxonomy" id="570156"/>
    <lineage>
        <taxon>Bacteria</taxon>
        <taxon>Pseudomonadati</taxon>
        <taxon>Pseudomonadota</taxon>
        <taxon>Gammaproteobacteria</taxon>
        <taxon>Alteromonadales</taxon>
        <taxon>Pseudoalteromonadaceae</taxon>
        <taxon>Pseudoalteromonas</taxon>
    </lineage>
</organism>
<dbReference type="Proteomes" id="UP001377972">
    <property type="component" value="Unassembled WGS sequence"/>
</dbReference>
<comment type="function">
    <text evidence="10">Inner membrane component of the type II secretion system required for the energy-dependent secretion of extracellular factors such as proteases and toxins from the periplasm.</text>
</comment>
<keyword evidence="6 11" id="KW-0812">Transmembrane</keyword>
<name>A0A0P7DRZ7_9GAMM</name>
<evidence type="ECO:0000256" key="6">
    <source>
        <dbReference type="ARBA" id="ARBA00022692"/>
    </source>
</evidence>
<keyword evidence="4 10" id="KW-1003">Cell membrane</keyword>
<evidence type="ECO:0000313" key="15">
    <source>
        <dbReference type="Proteomes" id="UP001377972"/>
    </source>
</evidence>
<keyword evidence="15" id="KW-1185">Reference proteome</keyword>
<sequence>MKNQIINYWRSLKEQEQQLVMVAGGVFVIFVLVMGVFRPLNAAIEKAEQDTIKQQELLAWVDESIVKLKASGNARNTSSRSLSQIVNSTRNRYQIIISKMQPNDNSLRLTIDSVEFNNLVEWLDELVNSHGVLIENLDLSKDDKSGFVRVSRLVLEK</sequence>
<accession>A0A0P7DRZ7</accession>
<evidence type="ECO:0000256" key="9">
    <source>
        <dbReference type="ARBA" id="ARBA00023136"/>
    </source>
</evidence>
<dbReference type="Proteomes" id="UP000050378">
    <property type="component" value="Unassembled WGS sequence"/>
</dbReference>
<feature type="transmembrane region" description="Helical" evidence="11">
    <location>
        <begin position="20"/>
        <end position="37"/>
    </location>
</feature>
<dbReference type="Gene3D" id="3.30.1360.100">
    <property type="entry name" value="General secretion pathway protein M, EpsM"/>
    <property type="match status" value="1"/>
</dbReference>
<keyword evidence="8 11" id="KW-1133">Transmembrane helix</keyword>
<comment type="caution">
    <text evidence="12">The sequence shown here is derived from an EMBL/GenBank/DDBJ whole genome shotgun (WGS) entry which is preliminary data.</text>
</comment>